<comment type="catalytic activity">
    <reaction evidence="12">
        <text>O-phospho-D-serine + H2O = D-serine + phosphate</text>
        <dbReference type="Rhea" id="RHEA:24873"/>
        <dbReference type="ChEBI" id="CHEBI:15377"/>
        <dbReference type="ChEBI" id="CHEBI:35247"/>
        <dbReference type="ChEBI" id="CHEBI:43474"/>
        <dbReference type="ChEBI" id="CHEBI:58680"/>
        <dbReference type="EC" id="3.1.3.3"/>
    </reaction>
</comment>
<keyword evidence="7" id="KW-0378">Hydrolase</keyword>
<evidence type="ECO:0000256" key="9">
    <source>
        <dbReference type="ARBA" id="ARBA00023299"/>
    </source>
</evidence>
<evidence type="ECO:0000256" key="1">
    <source>
        <dbReference type="ARBA" id="ARBA00001946"/>
    </source>
</evidence>
<gene>
    <name evidence="14" type="ORF">AXE77_01615</name>
</gene>
<keyword evidence="8" id="KW-0460">Magnesium</keyword>
<dbReference type="Pfam" id="PF12710">
    <property type="entry name" value="HAD"/>
    <property type="match status" value="1"/>
</dbReference>
<name>A0A3E1J270_GARVA</name>
<dbReference type="SUPFAM" id="SSF56784">
    <property type="entry name" value="HAD-like"/>
    <property type="match status" value="1"/>
</dbReference>
<dbReference type="EC" id="3.1.3.3" evidence="4"/>
<dbReference type="SFLD" id="SFLDG01137">
    <property type="entry name" value="C1.6.1:_Phosphoserine_Phosphat"/>
    <property type="match status" value="1"/>
</dbReference>
<evidence type="ECO:0000256" key="4">
    <source>
        <dbReference type="ARBA" id="ARBA00012640"/>
    </source>
</evidence>
<dbReference type="AlphaFoldDB" id="A0A3E1J270"/>
<dbReference type="GO" id="GO:0000287">
    <property type="term" value="F:magnesium ion binding"/>
    <property type="evidence" value="ECO:0007669"/>
    <property type="project" value="TreeGrafter"/>
</dbReference>
<evidence type="ECO:0000256" key="2">
    <source>
        <dbReference type="ARBA" id="ARBA00005135"/>
    </source>
</evidence>
<dbReference type="InterPro" id="IPR036412">
    <property type="entry name" value="HAD-like_sf"/>
</dbReference>
<keyword evidence="9" id="KW-0718">Serine biosynthesis</keyword>
<evidence type="ECO:0000256" key="6">
    <source>
        <dbReference type="ARBA" id="ARBA00022723"/>
    </source>
</evidence>
<evidence type="ECO:0000256" key="7">
    <source>
        <dbReference type="ARBA" id="ARBA00022801"/>
    </source>
</evidence>
<dbReference type="EMBL" id="LRTV01000001">
    <property type="protein sequence ID" value="RFD80453.1"/>
    <property type="molecule type" value="Genomic_DNA"/>
</dbReference>
<dbReference type="SFLD" id="SFLDG01136">
    <property type="entry name" value="C1.6:_Phosphoserine_Phosphatas"/>
    <property type="match status" value="1"/>
</dbReference>
<organism evidence="14 15">
    <name type="scientific">Gardnerella vaginalis</name>
    <dbReference type="NCBI Taxonomy" id="2702"/>
    <lineage>
        <taxon>Bacteria</taxon>
        <taxon>Bacillati</taxon>
        <taxon>Actinomycetota</taxon>
        <taxon>Actinomycetes</taxon>
        <taxon>Bifidobacteriales</taxon>
        <taxon>Bifidobacteriaceae</taxon>
        <taxon>Gardnerella</taxon>
    </lineage>
</organism>
<sequence>MSMNFSSLLPTLAKPGLLVMDVDATLIEEEVIDLLGAEAGRGDELSAITARAMRGEITFDTSLRLRVSMLRGLNIDECKKRIISRIHVTKGAKVLIDALHERGWKVGAVSGGFHEILDELLPSLSIDFWTAHYLESRDGKLTGNVLGNIVNANAKVDALQKWAHNLGIAREQTVAVGDGANDIAMIQHAGLGVAFCAKPAVEASTPYRIHTRDLSAVLRFVNAN</sequence>
<feature type="active site" description="Proton donor" evidence="13">
    <location>
        <position position="23"/>
    </location>
</feature>
<evidence type="ECO:0000256" key="12">
    <source>
        <dbReference type="ARBA" id="ARBA00048523"/>
    </source>
</evidence>
<dbReference type="PANTHER" id="PTHR43344">
    <property type="entry name" value="PHOSPHOSERINE PHOSPHATASE"/>
    <property type="match status" value="1"/>
</dbReference>
<evidence type="ECO:0000256" key="11">
    <source>
        <dbReference type="ARBA" id="ARBA00048138"/>
    </source>
</evidence>
<evidence type="ECO:0000256" key="5">
    <source>
        <dbReference type="ARBA" id="ARBA00022605"/>
    </source>
</evidence>
<dbReference type="GO" id="GO:0006564">
    <property type="term" value="P:L-serine biosynthetic process"/>
    <property type="evidence" value="ECO:0007669"/>
    <property type="project" value="UniProtKB-KW"/>
</dbReference>
<dbReference type="InterPro" id="IPR050582">
    <property type="entry name" value="HAD-like_SerB"/>
</dbReference>
<dbReference type="RefSeq" id="WP_165846024.1">
    <property type="nucleotide sequence ID" value="NZ_LRTV01000001.1"/>
</dbReference>
<dbReference type="InterPro" id="IPR004469">
    <property type="entry name" value="PSP"/>
</dbReference>
<dbReference type="Proteomes" id="UP000259221">
    <property type="component" value="Unassembled WGS sequence"/>
</dbReference>
<evidence type="ECO:0000313" key="15">
    <source>
        <dbReference type="Proteomes" id="UP000259221"/>
    </source>
</evidence>
<dbReference type="NCBIfam" id="TIGR00338">
    <property type="entry name" value="serB"/>
    <property type="match status" value="1"/>
</dbReference>
<comment type="pathway">
    <text evidence="2">Amino-acid biosynthesis; L-serine biosynthesis; L-serine from 3-phospho-D-glycerate: step 3/3.</text>
</comment>
<comment type="caution">
    <text evidence="14">The sequence shown here is derived from an EMBL/GenBank/DDBJ whole genome shotgun (WGS) entry which is preliminary data.</text>
</comment>
<feature type="active site" description="Nucleophile" evidence="13">
    <location>
        <position position="21"/>
    </location>
</feature>
<evidence type="ECO:0000256" key="3">
    <source>
        <dbReference type="ARBA" id="ARBA00009184"/>
    </source>
</evidence>
<evidence type="ECO:0000313" key="14">
    <source>
        <dbReference type="EMBL" id="RFD80453.1"/>
    </source>
</evidence>
<reference evidence="14 15" key="1">
    <citation type="submission" date="2016-02" db="EMBL/GenBank/DDBJ databases">
        <authorList>
            <person name="Alioto T."/>
            <person name="Alioto T."/>
        </authorList>
    </citation>
    <scope>NUCLEOTIDE SEQUENCE [LARGE SCALE GENOMIC DNA]</scope>
    <source>
        <strain evidence="14 15">NR010</strain>
    </source>
</reference>
<comment type="similarity">
    <text evidence="3">Belongs to the HAD-like hydrolase superfamily. SerB family.</text>
</comment>
<protein>
    <recommendedName>
        <fullName evidence="4">phosphoserine phosphatase</fullName>
        <ecNumber evidence="4">3.1.3.3</ecNumber>
    </recommendedName>
    <alternativeName>
        <fullName evidence="10">O-phosphoserine phosphohydrolase</fullName>
    </alternativeName>
</protein>
<dbReference type="InterPro" id="IPR023214">
    <property type="entry name" value="HAD_sf"/>
</dbReference>
<evidence type="ECO:0000256" key="10">
    <source>
        <dbReference type="ARBA" id="ARBA00031693"/>
    </source>
</evidence>
<dbReference type="GO" id="GO:0036424">
    <property type="term" value="F:L-phosphoserine phosphatase activity"/>
    <property type="evidence" value="ECO:0007669"/>
    <property type="project" value="InterPro"/>
</dbReference>
<dbReference type="SFLD" id="SFLDF00029">
    <property type="entry name" value="phosphoserine_phosphatase"/>
    <property type="match status" value="1"/>
</dbReference>
<dbReference type="NCBIfam" id="TIGR01488">
    <property type="entry name" value="HAD-SF-IB"/>
    <property type="match status" value="1"/>
</dbReference>
<comment type="cofactor">
    <cofactor evidence="1">
        <name>Mg(2+)</name>
        <dbReference type="ChEBI" id="CHEBI:18420"/>
    </cofactor>
</comment>
<evidence type="ECO:0000256" key="8">
    <source>
        <dbReference type="ARBA" id="ARBA00022842"/>
    </source>
</evidence>
<keyword evidence="5" id="KW-0028">Amino-acid biosynthesis</keyword>
<keyword evidence="6" id="KW-0479">Metal-binding</keyword>
<accession>A0A3E1J270</accession>
<dbReference type="UniPathway" id="UPA00135">
    <property type="reaction ID" value="UER00198"/>
</dbReference>
<dbReference type="GO" id="GO:0005737">
    <property type="term" value="C:cytoplasm"/>
    <property type="evidence" value="ECO:0007669"/>
    <property type="project" value="TreeGrafter"/>
</dbReference>
<dbReference type="PANTHER" id="PTHR43344:SF2">
    <property type="entry name" value="PHOSPHOSERINE PHOSPHATASE"/>
    <property type="match status" value="1"/>
</dbReference>
<dbReference type="SFLD" id="SFLDS00003">
    <property type="entry name" value="Haloacid_Dehalogenase"/>
    <property type="match status" value="1"/>
</dbReference>
<evidence type="ECO:0000256" key="13">
    <source>
        <dbReference type="PIRSR" id="PIRSR604469-1"/>
    </source>
</evidence>
<proteinExistence type="inferred from homology"/>
<dbReference type="Gene3D" id="3.40.50.1000">
    <property type="entry name" value="HAD superfamily/HAD-like"/>
    <property type="match status" value="1"/>
</dbReference>
<comment type="catalytic activity">
    <reaction evidence="11">
        <text>O-phospho-L-serine + H2O = L-serine + phosphate</text>
        <dbReference type="Rhea" id="RHEA:21208"/>
        <dbReference type="ChEBI" id="CHEBI:15377"/>
        <dbReference type="ChEBI" id="CHEBI:33384"/>
        <dbReference type="ChEBI" id="CHEBI:43474"/>
        <dbReference type="ChEBI" id="CHEBI:57524"/>
        <dbReference type="EC" id="3.1.3.3"/>
    </reaction>
</comment>